<comment type="caution">
    <text evidence="2">The sequence shown here is derived from an EMBL/GenBank/DDBJ whole genome shotgun (WGS) entry which is preliminary data.</text>
</comment>
<keyword evidence="1" id="KW-0472">Membrane</keyword>
<reference evidence="2 3" key="1">
    <citation type="submission" date="2024-01" db="EMBL/GenBank/DDBJ databases">
        <title>The diversity of rhizobia nodulating Mimosa spp. in eleven states of Brazil covering several biomes is determined by host plant, location, and edaphic factors.</title>
        <authorList>
            <person name="Rouws L."/>
            <person name="Barauna A."/>
            <person name="Beukes C."/>
            <person name="De Faria S.M."/>
            <person name="Gross E."/>
            <person name="Dos Reis Junior F.B."/>
            <person name="Simon M."/>
            <person name="Maluk M."/>
            <person name="Odee D.W."/>
            <person name="Kenicer G."/>
            <person name="Young J.P.W."/>
            <person name="Reis V.M."/>
            <person name="Zilli J."/>
            <person name="James E.K."/>
        </authorList>
    </citation>
    <scope>NUCLEOTIDE SEQUENCE [LARGE SCALE GENOMIC DNA]</scope>
    <source>
        <strain evidence="2 3">JPY530</strain>
    </source>
</reference>
<keyword evidence="3" id="KW-1185">Reference proteome</keyword>
<feature type="transmembrane region" description="Helical" evidence="1">
    <location>
        <begin position="7"/>
        <end position="30"/>
    </location>
</feature>
<gene>
    <name evidence="2" type="ORF">V4C56_38750</name>
</gene>
<keyword evidence="1" id="KW-0812">Transmembrane</keyword>
<proteinExistence type="predicted"/>
<keyword evidence="1" id="KW-1133">Transmembrane helix</keyword>
<organism evidence="2 3">
    <name type="scientific">Paraburkholderia azotifigens</name>
    <dbReference type="NCBI Taxonomy" id="2057004"/>
    <lineage>
        <taxon>Bacteria</taxon>
        <taxon>Pseudomonadati</taxon>
        <taxon>Pseudomonadota</taxon>
        <taxon>Betaproteobacteria</taxon>
        <taxon>Burkholderiales</taxon>
        <taxon>Burkholderiaceae</taxon>
        <taxon>Paraburkholderia</taxon>
    </lineage>
</organism>
<evidence type="ECO:0000313" key="2">
    <source>
        <dbReference type="EMBL" id="MEM5345552.1"/>
    </source>
</evidence>
<dbReference type="Proteomes" id="UP001481677">
    <property type="component" value="Unassembled WGS sequence"/>
</dbReference>
<accession>A0ABU9RES7</accession>
<dbReference type="RefSeq" id="WP_342959605.1">
    <property type="nucleotide sequence ID" value="NZ_JAZHFZ010000052.1"/>
</dbReference>
<feature type="transmembrane region" description="Helical" evidence="1">
    <location>
        <begin position="58"/>
        <end position="80"/>
    </location>
</feature>
<evidence type="ECO:0000313" key="3">
    <source>
        <dbReference type="Proteomes" id="UP001481677"/>
    </source>
</evidence>
<sequence length="87" mass="9415">MPTVRKWLLNVTIVLCLTVLLAPLVGRIVFSNPLSDVVFALAALLHIYGDEDVDSLSIGLSFVISFALALITIRAITLAIKKHKSQG</sequence>
<protein>
    <submittedName>
        <fullName evidence="2">Uncharacterized protein</fullName>
    </submittedName>
</protein>
<dbReference type="EMBL" id="JAZHGA010000049">
    <property type="protein sequence ID" value="MEM5345552.1"/>
    <property type="molecule type" value="Genomic_DNA"/>
</dbReference>
<name>A0ABU9RES7_9BURK</name>
<evidence type="ECO:0000256" key="1">
    <source>
        <dbReference type="SAM" id="Phobius"/>
    </source>
</evidence>